<keyword evidence="1" id="KW-0472">Membrane</keyword>
<dbReference type="HOGENOM" id="CLU_714386_0_0_1"/>
<evidence type="ECO:0000256" key="1">
    <source>
        <dbReference type="SAM" id="Phobius"/>
    </source>
</evidence>
<dbReference type="PhylomeDB" id="T1JJW2"/>
<dbReference type="Proteomes" id="UP000014500">
    <property type="component" value="Unassembled WGS sequence"/>
</dbReference>
<sequence>MMALTECIVQRRLQRVWYYLYLAYGITISCTDGKHPLCPRLKKCIFIQFLTIQIISWGFLLSNIFFAFSELRSNTTGLTISASLLLLHINVFASSIVIYKRQIDLSVFIQKLLTLFRKSNIHLSVIWRRLILYFTLVTFNSLIYIITYPPVVKNYNELVSTYFLMHNTNTTSNFYTEFVKKDSVKTVAFILHGYWYLTCYTYNTISIMLCEYCCQLVSKNFDTLKYCIHNSVKLDVPITNQYMNRTYQKYEELCKLTCQLSELFSPLLLLWSAGELTIICLSVRGLKMTFQYEAYVPVIMTLTIISREVALLYVLYNQAKNINSKASETAVLISKLRVEENRNACERTEIKVAKLLFVTQMQAKIIGVNVSGMYTITNTTLLSIMSTLLTYAIIIYQTEETRIN</sequence>
<keyword evidence="3" id="KW-1185">Reference proteome</keyword>
<evidence type="ECO:0000313" key="2">
    <source>
        <dbReference type="EnsemblMetazoa" id="SMAR014142-PA"/>
    </source>
</evidence>
<keyword evidence="1" id="KW-1133">Transmembrane helix</keyword>
<reference evidence="3" key="1">
    <citation type="submission" date="2011-05" db="EMBL/GenBank/DDBJ databases">
        <authorList>
            <person name="Richards S.R."/>
            <person name="Qu J."/>
            <person name="Jiang H."/>
            <person name="Jhangiani S.N."/>
            <person name="Agravi P."/>
            <person name="Goodspeed R."/>
            <person name="Gross S."/>
            <person name="Mandapat C."/>
            <person name="Jackson L."/>
            <person name="Mathew T."/>
            <person name="Pu L."/>
            <person name="Thornton R."/>
            <person name="Saada N."/>
            <person name="Wilczek-Boney K.B."/>
            <person name="Lee S."/>
            <person name="Kovar C."/>
            <person name="Wu Y."/>
            <person name="Scherer S.E."/>
            <person name="Worley K.C."/>
            <person name="Muzny D.M."/>
            <person name="Gibbs R."/>
        </authorList>
    </citation>
    <scope>NUCLEOTIDE SEQUENCE</scope>
    <source>
        <strain evidence="3">Brora</strain>
    </source>
</reference>
<dbReference type="AlphaFoldDB" id="T1JJW2"/>
<protein>
    <recommendedName>
        <fullName evidence="4">Gustatory receptor</fullName>
    </recommendedName>
</protein>
<reference evidence="2" key="2">
    <citation type="submission" date="2015-02" db="UniProtKB">
        <authorList>
            <consortium name="EnsemblMetazoa"/>
        </authorList>
    </citation>
    <scope>IDENTIFICATION</scope>
</reference>
<evidence type="ECO:0008006" key="4">
    <source>
        <dbReference type="Google" id="ProtNLM"/>
    </source>
</evidence>
<organism evidence="2 3">
    <name type="scientific">Strigamia maritima</name>
    <name type="common">European centipede</name>
    <name type="synonym">Geophilus maritimus</name>
    <dbReference type="NCBI Taxonomy" id="126957"/>
    <lineage>
        <taxon>Eukaryota</taxon>
        <taxon>Metazoa</taxon>
        <taxon>Ecdysozoa</taxon>
        <taxon>Arthropoda</taxon>
        <taxon>Myriapoda</taxon>
        <taxon>Chilopoda</taxon>
        <taxon>Pleurostigmophora</taxon>
        <taxon>Geophilomorpha</taxon>
        <taxon>Linotaeniidae</taxon>
        <taxon>Strigamia</taxon>
    </lineage>
</organism>
<dbReference type="EMBL" id="JH431167">
    <property type="status" value="NOT_ANNOTATED_CDS"/>
    <property type="molecule type" value="Genomic_DNA"/>
</dbReference>
<proteinExistence type="predicted"/>
<feature type="transmembrane region" description="Helical" evidence="1">
    <location>
        <begin position="45"/>
        <end position="68"/>
    </location>
</feature>
<name>T1JJW2_STRMM</name>
<feature type="transmembrane region" description="Helical" evidence="1">
    <location>
        <begin position="376"/>
        <end position="396"/>
    </location>
</feature>
<keyword evidence="1" id="KW-0812">Transmembrane</keyword>
<feature type="transmembrane region" description="Helical" evidence="1">
    <location>
        <begin position="80"/>
        <end position="99"/>
    </location>
</feature>
<feature type="transmembrane region" description="Helical" evidence="1">
    <location>
        <begin position="126"/>
        <end position="146"/>
    </location>
</feature>
<evidence type="ECO:0000313" key="3">
    <source>
        <dbReference type="Proteomes" id="UP000014500"/>
    </source>
</evidence>
<dbReference type="EnsemblMetazoa" id="SMAR014142-RA">
    <property type="protein sequence ID" value="SMAR014142-PA"/>
    <property type="gene ID" value="SMAR014142"/>
</dbReference>
<accession>T1JJW2</accession>
<feature type="transmembrane region" description="Helical" evidence="1">
    <location>
        <begin position="295"/>
        <end position="316"/>
    </location>
</feature>